<dbReference type="RefSeq" id="WP_212522261.1">
    <property type="nucleotide sequence ID" value="NZ_JAGSOH010000189.1"/>
</dbReference>
<accession>A0A941EI56</accession>
<evidence type="ECO:0000313" key="2">
    <source>
        <dbReference type="EMBL" id="MBR7831145.1"/>
    </source>
</evidence>
<comment type="caution">
    <text evidence="2">The sequence shown here is derived from an EMBL/GenBank/DDBJ whole genome shotgun (WGS) entry which is preliminary data.</text>
</comment>
<organism evidence="2 3">
    <name type="scientific">Actinospica acidithermotolerans</name>
    <dbReference type="NCBI Taxonomy" id="2828514"/>
    <lineage>
        <taxon>Bacteria</taxon>
        <taxon>Bacillati</taxon>
        <taxon>Actinomycetota</taxon>
        <taxon>Actinomycetes</taxon>
        <taxon>Catenulisporales</taxon>
        <taxon>Actinospicaceae</taxon>
        <taxon>Actinospica</taxon>
    </lineage>
</organism>
<keyword evidence="1" id="KW-0472">Membrane</keyword>
<keyword evidence="3" id="KW-1185">Reference proteome</keyword>
<gene>
    <name evidence="2" type="ORF">KDK95_32870</name>
</gene>
<sequence>MSAGAVVGLIFAVFFAIGVAFLCVVLLRLAQVLKETKQLVAGISEQTTPLLGEITTTVTTANEQLGKVDVITDNVSTISTNASALASTFSATVGGPMIKAAAFSYGVRTAITNRRHADVEKRVKAEIKAARKAKKGA</sequence>
<reference evidence="2" key="1">
    <citation type="submission" date="2021-04" db="EMBL/GenBank/DDBJ databases">
        <title>Genome based classification of Actinospica acidithermotolerans sp. nov., an actinobacterium isolated from an Indonesian hot spring.</title>
        <authorList>
            <person name="Kusuma A.B."/>
            <person name="Putra K.E."/>
            <person name="Nafisah S."/>
            <person name="Loh J."/>
            <person name="Nouioui I."/>
            <person name="Goodfellow M."/>
        </authorList>
    </citation>
    <scope>NUCLEOTIDE SEQUENCE</scope>
    <source>
        <strain evidence="2">MGRD01-02</strain>
    </source>
</reference>
<dbReference type="InterPro" id="IPR009293">
    <property type="entry name" value="UPF0478"/>
</dbReference>
<dbReference type="Proteomes" id="UP000676325">
    <property type="component" value="Unassembled WGS sequence"/>
</dbReference>
<name>A0A941EI56_9ACTN</name>
<keyword evidence="1" id="KW-1133">Transmembrane helix</keyword>
<feature type="transmembrane region" description="Helical" evidence="1">
    <location>
        <begin position="6"/>
        <end position="27"/>
    </location>
</feature>
<evidence type="ECO:0000256" key="1">
    <source>
        <dbReference type="SAM" id="Phobius"/>
    </source>
</evidence>
<evidence type="ECO:0000313" key="3">
    <source>
        <dbReference type="Proteomes" id="UP000676325"/>
    </source>
</evidence>
<dbReference type="AlphaFoldDB" id="A0A941EI56"/>
<dbReference type="Pfam" id="PF06103">
    <property type="entry name" value="DUF948"/>
    <property type="match status" value="1"/>
</dbReference>
<dbReference type="EMBL" id="JAGSOH010000189">
    <property type="protein sequence ID" value="MBR7831145.1"/>
    <property type="molecule type" value="Genomic_DNA"/>
</dbReference>
<keyword evidence="1" id="KW-0812">Transmembrane</keyword>
<proteinExistence type="predicted"/>
<protein>
    <submittedName>
        <fullName evidence="2">DUF948 domain-containing protein</fullName>
    </submittedName>
</protein>